<dbReference type="PANTHER" id="PTHR30126:SF39">
    <property type="entry name" value="HTH-TYPE TRANSCRIPTIONAL REGULATOR CYSL"/>
    <property type="match status" value="1"/>
</dbReference>
<dbReference type="RefSeq" id="WP_184866860.1">
    <property type="nucleotide sequence ID" value="NZ_JACHIR010000001.1"/>
</dbReference>
<sequence>MSNRPELVALRSFLSVYRTGGVARAAEALRLSQPAVSHHLKAIEESVGRPLFRRAGRGITPTEAGHSLAAEVAEHIDALEGALDGLRSATLSGAGPVFVGAPVDLLERFVVTRMPPLLAEGLTVRCRVGLSPDLVQAVLRDEIDVALLTKIEGVPTRRMYLVQLLEERFLLVGRAGDEPYEPGQERRFVGYSEEMPMARRYFRECWAIRPPTPALVVNDFRAVVAAVLAGAGLTIAPHYLVEEHLAAGRLAVLHRPAQPVVNTIHIGTRRGREHLPRIRAVFGALSSVD</sequence>
<dbReference type="PANTHER" id="PTHR30126">
    <property type="entry name" value="HTH-TYPE TRANSCRIPTIONAL REGULATOR"/>
    <property type="match status" value="1"/>
</dbReference>
<evidence type="ECO:0000313" key="7">
    <source>
        <dbReference type="Proteomes" id="UP000585638"/>
    </source>
</evidence>
<dbReference type="Proteomes" id="UP000585638">
    <property type="component" value="Unassembled WGS sequence"/>
</dbReference>
<accession>A0A7W9KMI4</accession>
<evidence type="ECO:0000256" key="2">
    <source>
        <dbReference type="ARBA" id="ARBA00023015"/>
    </source>
</evidence>
<dbReference type="EMBL" id="JACHIR010000001">
    <property type="protein sequence ID" value="MBB5895023.1"/>
    <property type="molecule type" value="Genomic_DNA"/>
</dbReference>
<dbReference type="InterPro" id="IPR000847">
    <property type="entry name" value="LysR_HTH_N"/>
</dbReference>
<gene>
    <name evidence="6" type="ORF">BJ998_006219</name>
</gene>
<dbReference type="Gene3D" id="3.40.190.290">
    <property type="match status" value="1"/>
</dbReference>
<name>A0A7W9KMI4_9PSEU</name>
<keyword evidence="3 6" id="KW-0238">DNA-binding</keyword>
<keyword evidence="7" id="KW-1185">Reference proteome</keyword>
<organism evidence="6 7">
    <name type="scientific">Kutzneria kofuensis</name>
    <dbReference type="NCBI Taxonomy" id="103725"/>
    <lineage>
        <taxon>Bacteria</taxon>
        <taxon>Bacillati</taxon>
        <taxon>Actinomycetota</taxon>
        <taxon>Actinomycetes</taxon>
        <taxon>Pseudonocardiales</taxon>
        <taxon>Pseudonocardiaceae</taxon>
        <taxon>Kutzneria</taxon>
    </lineage>
</organism>
<evidence type="ECO:0000256" key="4">
    <source>
        <dbReference type="ARBA" id="ARBA00023163"/>
    </source>
</evidence>
<dbReference type="SUPFAM" id="SSF46785">
    <property type="entry name" value="Winged helix' DNA-binding domain"/>
    <property type="match status" value="1"/>
</dbReference>
<dbReference type="InterPro" id="IPR005119">
    <property type="entry name" value="LysR_subst-bd"/>
</dbReference>
<dbReference type="Gene3D" id="1.10.10.10">
    <property type="entry name" value="Winged helix-like DNA-binding domain superfamily/Winged helix DNA-binding domain"/>
    <property type="match status" value="1"/>
</dbReference>
<dbReference type="GO" id="GO:0000976">
    <property type="term" value="F:transcription cis-regulatory region binding"/>
    <property type="evidence" value="ECO:0007669"/>
    <property type="project" value="TreeGrafter"/>
</dbReference>
<comment type="similarity">
    <text evidence="1">Belongs to the LysR transcriptional regulatory family.</text>
</comment>
<evidence type="ECO:0000256" key="1">
    <source>
        <dbReference type="ARBA" id="ARBA00009437"/>
    </source>
</evidence>
<evidence type="ECO:0000259" key="5">
    <source>
        <dbReference type="PROSITE" id="PS50931"/>
    </source>
</evidence>
<dbReference type="Pfam" id="PF00126">
    <property type="entry name" value="HTH_1"/>
    <property type="match status" value="1"/>
</dbReference>
<protein>
    <submittedName>
        <fullName evidence="6">DNA-binding transcriptional LysR family regulator</fullName>
    </submittedName>
</protein>
<keyword evidence="4" id="KW-0804">Transcription</keyword>
<dbReference type="InterPro" id="IPR036390">
    <property type="entry name" value="WH_DNA-bd_sf"/>
</dbReference>
<evidence type="ECO:0000313" key="6">
    <source>
        <dbReference type="EMBL" id="MBB5895023.1"/>
    </source>
</evidence>
<dbReference type="AlphaFoldDB" id="A0A7W9KMI4"/>
<reference evidence="6 7" key="1">
    <citation type="submission" date="2020-08" db="EMBL/GenBank/DDBJ databases">
        <title>Sequencing the genomes of 1000 actinobacteria strains.</title>
        <authorList>
            <person name="Klenk H.-P."/>
        </authorList>
    </citation>
    <scope>NUCLEOTIDE SEQUENCE [LARGE SCALE GENOMIC DNA]</scope>
    <source>
        <strain evidence="6 7">DSM 43851</strain>
    </source>
</reference>
<dbReference type="Pfam" id="PF03466">
    <property type="entry name" value="LysR_substrate"/>
    <property type="match status" value="1"/>
</dbReference>
<proteinExistence type="inferred from homology"/>
<dbReference type="GO" id="GO:0003700">
    <property type="term" value="F:DNA-binding transcription factor activity"/>
    <property type="evidence" value="ECO:0007669"/>
    <property type="project" value="InterPro"/>
</dbReference>
<keyword evidence="2" id="KW-0805">Transcription regulation</keyword>
<dbReference type="PRINTS" id="PR00039">
    <property type="entry name" value="HTHLYSR"/>
</dbReference>
<dbReference type="InterPro" id="IPR036388">
    <property type="entry name" value="WH-like_DNA-bd_sf"/>
</dbReference>
<evidence type="ECO:0000256" key="3">
    <source>
        <dbReference type="ARBA" id="ARBA00023125"/>
    </source>
</evidence>
<dbReference type="SUPFAM" id="SSF53850">
    <property type="entry name" value="Periplasmic binding protein-like II"/>
    <property type="match status" value="1"/>
</dbReference>
<dbReference type="PROSITE" id="PS50931">
    <property type="entry name" value="HTH_LYSR"/>
    <property type="match status" value="1"/>
</dbReference>
<feature type="domain" description="HTH lysR-type" evidence="5">
    <location>
        <begin position="5"/>
        <end position="62"/>
    </location>
</feature>
<comment type="caution">
    <text evidence="6">The sequence shown here is derived from an EMBL/GenBank/DDBJ whole genome shotgun (WGS) entry which is preliminary data.</text>
</comment>